<evidence type="ECO:0000313" key="3">
    <source>
        <dbReference type="Proteomes" id="UP000230069"/>
    </source>
</evidence>
<dbReference type="EMBL" id="KZ305030">
    <property type="protein sequence ID" value="PIA49320.1"/>
    <property type="molecule type" value="Genomic_DNA"/>
</dbReference>
<gene>
    <name evidence="2" type="ORF">AQUCO_01300275v1</name>
</gene>
<feature type="signal peptide" evidence="1">
    <location>
        <begin position="1"/>
        <end position="30"/>
    </location>
</feature>
<dbReference type="Proteomes" id="UP000230069">
    <property type="component" value="Unassembled WGS sequence"/>
</dbReference>
<accession>A0A2G5E0Q9</accession>
<sequence>MMCLTVLILLLQHFLKYIKLLLYNTHKTHGHASSLWLLCPWNPVRMVDTHQIDVLNNFFICVDCVEDLSYLTFRLL</sequence>
<feature type="chain" id="PRO_5013680287" evidence="1">
    <location>
        <begin position="31"/>
        <end position="76"/>
    </location>
</feature>
<dbReference type="OrthoDB" id="2017985at2759"/>
<evidence type="ECO:0000313" key="2">
    <source>
        <dbReference type="EMBL" id="PIA49320.1"/>
    </source>
</evidence>
<evidence type="ECO:0000256" key="1">
    <source>
        <dbReference type="SAM" id="SignalP"/>
    </source>
</evidence>
<keyword evidence="1" id="KW-0732">Signal</keyword>
<dbReference type="InParanoid" id="A0A2G5E0Q9"/>
<name>A0A2G5E0Q9_AQUCA</name>
<keyword evidence="3" id="KW-1185">Reference proteome</keyword>
<reference evidence="2 3" key="1">
    <citation type="submission" date="2017-09" db="EMBL/GenBank/DDBJ databases">
        <title>WGS assembly of Aquilegia coerulea Goldsmith.</title>
        <authorList>
            <person name="Hodges S."/>
            <person name="Kramer E."/>
            <person name="Nordborg M."/>
            <person name="Tomkins J."/>
            <person name="Borevitz J."/>
            <person name="Derieg N."/>
            <person name="Yan J."/>
            <person name="Mihaltcheva S."/>
            <person name="Hayes R.D."/>
            <person name="Rokhsar D."/>
        </authorList>
    </citation>
    <scope>NUCLEOTIDE SEQUENCE [LARGE SCALE GENOMIC DNA]</scope>
    <source>
        <strain evidence="3">cv. Goldsmith</strain>
    </source>
</reference>
<proteinExistence type="predicted"/>
<protein>
    <submittedName>
        <fullName evidence="2">Uncharacterized protein</fullName>
    </submittedName>
</protein>
<dbReference type="AlphaFoldDB" id="A0A2G5E0Q9"/>
<organism evidence="2 3">
    <name type="scientific">Aquilegia coerulea</name>
    <name type="common">Rocky mountain columbine</name>
    <dbReference type="NCBI Taxonomy" id="218851"/>
    <lineage>
        <taxon>Eukaryota</taxon>
        <taxon>Viridiplantae</taxon>
        <taxon>Streptophyta</taxon>
        <taxon>Embryophyta</taxon>
        <taxon>Tracheophyta</taxon>
        <taxon>Spermatophyta</taxon>
        <taxon>Magnoliopsida</taxon>
        <taxon>Ranunculales</taxon>
        <taxon>Ranunculaceae</taxon>
        <taxon>Thalictroideae</taxon>
        <taxon>Aquilegia</taxon>
    </lineage>
</organism>